<name>A0A3M3YSK2_9PSED</name>
<proteinExistence type="predicted"/>
<gene>
    <name evidence="1" type="ORF">ALQ33_01864</name>
</gene>
<reference evidence="1 2" key="1">
    <citation type="submission" date="2018-08" db="EMBL/GenBank/DDBJ databases">
        <title>Recombination of ecologically and evolutionarily significant loci maintains genetic cohesion in the Pseudomonas syringae species complex.</title>
        <authorList>
            <person name="Dillon M."/>
            <person name="Thakur S."/>
            <person name="Almeida R.N.D."/>
            <person name="Weir B.S."/>
            <person name="Guttman D.S."/>
        </authorList>
    </citation>
    <scope>NUCLEOTIDE SEQUENCE [LARGE SCALE GENOMIC DNA]</scope>
    <source>
        <strain evidence="1 2">ICMP 8902</strain>
    </source>
</reference>
<organism evidence="1 2">
    <name type="scientific">Pseudomonas syringae pv. philadelphi</name>
    <dbReference type="NCBI Taxonomy" id="251706"/>
    <lineage>
        <taxon>Bacteria</taxon>
        <taxon>Pseudomonadati</taxon>
        <taxon>Pseudomonadota</taxon>
        <taxon>Gammaproteobacteria</taxon>
        <taxon>Pseudomonadales</taxon>
        <taxon>Pseudomonadaceae</taxon>
        <taxon>Pseudomonas</taxon>
    </lineage>
</organism>
<evidence type="ECO:0000313" key="2">
    <source>
        <dbReference type="Proteomes" id="UP000279372"/>
    </source>
</evidence>
<comment type="caution">
    <text evidence="1">The sequence shown here is derived from an EMBL/GenBank/DDBJ whole genome shotgun (WGS) entry which is preliminary data.</text>
</comment>
<dbReference type="Proteomes" id="UP000279372">
    <property type="component" value="Unassembled WGS sequence"/>
</dbReference>
<sequence>MKLMVAEGQVILLINALRKKRTPTRMQRFDMTIRNQKTTDPSADIRPAQAHQLTDAELQLVSGGADFTIMPVPGIGVIKPDPVCIYPFPDVPPPSDIRGPFVG</sequence>
<accession>A0A3M3YSK2</accession>
<dbReference type="EMBL" id="RBQB01000241">
    <property type="protein sequence ID" value="RMO85151.1"/>
    <property type="molecule type" value="Genomic_DNA"/>
</dbReference>
<evidence type="ECO:0000313" key="1">
    <source>
        <dbReference type="EMBL" id="RMO85151.1"/>
    </source>
</evidence>
<protein>
    <submittedName>
        <fullName evidence="1">Uncharacterized protein</fullName>
    </submittedName>
</protein>
<dbReference type="AlphaFoldDB" id="A0A3M3YSK2"/>